<organism evidence="2 3">
    <name type="scientific">Coniophora puteana (strain RWD-64-598)</name>
    <name type="common">Brown rot fungus</name>
    <dbReference type="NCBI Taxonomy" id="741705"/>
    <lineage>
        <taxon>Eukaryota</taxon>
        <taxon>Fungi</taxon>
        <taxon>Dikarya</taxon>
        <taxon>Basidiomycota</taxon>
        <taxon>Agaricomycotina</taxon>
        <taxon>Agaricomycetes</taxon>
        <taxon>Agaricomycetidae</taxon>
        <taxon>Boletales</taxon>
        <taxon>Coniophorineae</taxon>
        <taxon>Coniophoraceae</taxon>
        <taxon>Coniophora</taxon>
    </lineage>
</organism>
<keyword evidence="1" id="KW-1133">Transmembrane helix</keyword>
<feature type="transmembrane region" description="Helical" evidence="1">
    <location>
        <begin position="165"/>
        <end position="184"/>
    </location>
</feature>
<feature type="transmembrane region" description="Helical" evidence="1">
    <location>
        <begin position="97"/>
        <end position="125"/>
    </location>
</feature>
<name>A0A5M3M7S4_CONPW</name>
<feature type="transmembrane region" description="Helical" evidence="1">
    <location>
        <begin position="230"/>
        <end position="249"/>
    </location>
</feature>
<dbReference type="AlphaFoldDB" id="A0A5M3M7S4"/>
<keyword evidence="1" id="KW-0812">Transmembrane</keyword>
<reference evidence="3" key="1">
    <citation type="journal article" date="2012" name="Science">
        <title>The Paleozoic origin of enzymatic lignin decomposition reconstructed from 31 fungal genomes.</title>
        <authorList>
            <person name="Floudas D."/>
            <person name="Binder M."/>
            <person name="Riley R."/>
            <person name="Barry K."/>
            <person name="Blanchette R.A."/>
            <person name="Henrissat B."/>
            <person name="Martinez A.T."/>
            <person name="Otillar R."/>
            <person name="Spatafora J.W."/>
            <person name="Yadav J.S."/>
            <person name="Aerts A."/>
            <person name="Benoit I."/>
            <person name="Boyd A."/>
            <person name="Carlson A."/>
            <person name="Copeland A."/>
            <person name="Coutinho P.M."/>
            <person name="de Vries R.P."/>
            <person name="Ferreira P."/>
            <person name="Findley K."/>
            <person name="Foster B."/>
            <person name="Gaskell J."/>
            <person name="Glotzer D."/>
            <person name="Gorecki P."/>
            <person name="Heitman J."/>
            <person name="Hesse C."/>
            <person name="Hori C."/>
            <person name="Igarashi K."/>
            <person name="Jurgens J.A."/>
            <person name="Kallen N."/>
            <person name="Kersten P."/>
            <person name="Kohler A."/>
            <person name="Kuees U."/>
            <person name="Kumar T.K.A."/>
            <person name="Kuo A."/>
            <person name="LaButti K."/>
            <person name="Larrondo L.F."/>
            <person name="Lindquist E."/>
            <person name="Ling A."/>
            <person name="Lombard V."/>
            <person name="Lucas S."/>
            <person name="Lundell T."/>
            <person name="Martin R."/>
            <person name="McLaughlin D.J."/>
            <person name="Morgenstern I."/>
            <person name="Morin E."/>
            <person name="Murat C."/>
            <person name="Nagy L.G."/>
            <person name="Nolan M."/>
            <person name="Ohm R.A."/>
            <person name="Patyshakuliyeva A."/>
            <person name="Rokas A."/>
            <person name="Ruiz-Duenas F.J."/>
            <person name="Sabat G."/>
            <person name="Salamov A."/>
            <person name="Samejima M."/>
            <person name="Schmutz J."/>
            <person name="Slot J.C."/>
            <person name="St John F."/>
            <person name="Stenlid J."/>
            <person name="Sun H."/>
            <person name="Sun S."/>
            <person name="Syed K."/>
            <person name="Tsang A."/>
            <person name="Wiebenga A."/>
            <person name="Young D."/>
            <person name="Pisabarro A."/>
            <person name="Eastwood D.C."/>
            <person name="Martin F."/>
            <person name="Cullen D."/>
            <person name="Grigoriev I.V."/>
            <person name="Hibbett D.S."/>
        </authorList>
    </citation>
    <scope>NUCLEOTIDE SEQUENCE [LARGE SCALE GENOMIC DNA]</scope>
    <source>
        <strain evidence="3">RWD-64-598 SS2</strain>
    </source>
</reference>
<comment type="caution">
    <text evidence="2">The sequence shown here is derived from an EMBL/GenBank/DDBJ whole genome shotgun (WGS) entry which is preliminary data.</text>
</comment>
<dbReference type="Proteomes" id="UP000053558">
    <property type="component" value="Unassembled WGS sequence"/>
</dbReference>
<feature type="transmembrane region" description="Helical" evidence="1">
    <location>
        <begin position="66"/>
        <end position="85"/>
    </location>
</feature>
<dbReference type="GeneID" id="19209654"/>
<evidence type="ECO:0000256" key="1">
    <source>
        <dbReference type="SAM" id="Phobius"/>
    </source>
</evidence>
<proteinExistence type="predicted"/>
<dbReference type="EMBL" id="JH711590">
    <property type="protein sequence ID" value="EIW74956.1"/>
    <property type="molecule type" value="Genomic_DNA"/>
</dbReference>
<keyword evidence="1" id="KW-0472">Membrane</keyword>
<feature type="transmembrane region" description="Helical" evidence="1">
    <location>
        <begin position="205"/>
        <end position="224"/>
    </location>
</feature>
<accession>A0A5M3M7S4</accession>
<protein>
    <submittedName>
        <fullName evidence="2">Uncharacterized protein</fullName>
    </submittedName>
</protein>
<dbReference type="RefSeq" id="XP_007775009.1">
    <property type="nucleotide sequence ID" value="XM_007776819.1"/>
</dbReference>
<sequence length="269" mass="30058">MSSFANESSPAAITAEWEVIIDASRTYKITQYVSVAMVTLYVQYYLSTVPDEVGIWKNTGRKVPKVLFLMRSIGTSVLSAASYGFTVFNVTSECVSWFIAEVIILHHLFAIFSFMAFVLFVAGATVELASIHGTPSWQALSPMFGVCGYTQLNIVAPYLSCMPLMAFDLMLVLLFGGKTVHYHLNVMDTRWNGATLMKTLTRGAFMCYLWIFLPTLFAFTLLLTDKALLVLSYGPCYTIQPIAIGYLVIGLRRKVDYHVDENVSKYFGV</sequence>
<evidence type="ECO:0000313" key="3">
    <source>
        <dbReference type="Proteomes" id="UP000053558"/>
    </source>
</evidence>
<evidence type="ECO:0000313" key="2">
    <source>
        <dbReference type="EMBL" id="EIW74956.1"/>
    </source>
</evidence>
<dbReference type="KEGG" id="cput:CONPUDRAFT_77742"/>
<gene>
    <name evidence="2" type="ORF">CONPUDRAFT_77742</name>
</gene>
<keyword evidence="3" id="KW-1185">Reference proteome</keyword>